<protein>
    <submittedName>
        <fullName evidence="2">Uncharacterized protein</fullName>
    </submittedName>
</protein>
<sequence length="104" mass="11447">MTMVLQAVSVRLPDRCILVLKVKRVTVQSKHTITKSDHSHASSTSTFRFVNTIVAVADPALKQNQHADRRHPKSARSFAAQDSSTARVSFSTLADRTHPQQAAP</sequence>
<reference evidence="2" key="1">
    <citation type="submission" date="2021-01" db="EMBL/GenBank/DDBJ databases">
        <title>Phytophthora aleatoria, a newly-described species from Pinus radiata is distinct from Phytophthora cactorum isolates based on comparative genomics.</title>
        <authorList>
            <person name="Mcdougal R."/>
            <person name="Panda P."/>
            <person name="Williams N."/>
            <person name="Studholme D.J."/>
        </authorList>
    </citation>
    <scope>NUCLEOTIDE SEQUENCE</scope>
    <source>
        <strain evidence="2">NZFS 3830</strain>
    </source>
</reference>
<accession>A0A8T1ULT2</accession>
<evidence type="ECO:0000313" key="3">
    <source>
        <dbReference type="Proteomes" id="UP000688947"/>
    </source>
</evidence>
<proteinExistence type="predicted"/>
<evidence type="ECO:0000313" key="2">
    <source>
        <dbReference type="EMBL" id="KAG6965931.1"/>
    </source>
</evidence>
<dbReference type="AlphaFoldDB" id="A0A8T1ULT2"/>
<feature type="region of interest" description="Disordered" evidence="1">
    <location>
        <begin position="61"/>
        <end position="104"/>
    </location>
</feature>
<gene>
    <name evidence="2" type="ORF">JG687_00005135</name>
</gene>
<organism evidence="2 3">
    <name type="scientific">Phytophthora cactorum</name>
    <dbReference type="NCBI Taxonomy" id="29920"/>
    <lineage>
        <taxon>Eukaryota</taxon>
        <taxon>Sar</taxon>
        <taxon>Stramenopiles</taxon>
        <taxon>Oomycota</taxon>
        <taxon>Peronosporomycetes</taxon>
        <taxon>Peronosporales</taxon>
        <taxon>Peronosporaceae</taxon>
        <taxon>Phytophthora</taxon>
    </lineage>
</organism>
<dbReference type="Proteomes" id="UP000688947">
    <property type="component" value="Unassembled WGS sequence"/>
</dbReference>
<feature type="compositionally biased region" description="Polar residues" evidence="1">
    <location>
        <begin position="80"/>
        <end position="104"/>
    </location>
</feature>
<name>A0A8T1ULT2_9STRA</name>
<dbReference type="EMBL" id="JAENGZ010000190">
    <property type="protein sequence ID" value="KAG6965931.1"/>
    <property type="molecule type" value="Genomic_DNA"/>
</dbReference>
<comment type="caution">
    <text evidence="2">The sequence shown here is derived from an EMBL/GenBank/DDBJ whole genome shotgun (WGS) entry which is preliminary data.</text>
</comment>
<evidence type="ECO:0000256" key="1">
    <source>
        <dbReference type="SAM" id="MobiDB-lite"/>
    </source>
</evidence>